<dbReference type="PANTHER" id="PTHR31642">
    <property type="entry name" value="TRICHOTHECENE 3-O-ACETYLTRANSFERASE"/>
    <property type="match status" value="1"/>
</dbReference>
<dbReference type="InterPro" id="IPR050317">
    <property type="entry name" value="Plant_Fungal_Acyltransferase"/>
</dbReference>
<name>A0A1J6K2U5_NICAT</name>
<dbReference type="GO" id="GO:0016747">
    <property type="term" value="F:acyltransferase activity, transferring groups other than amino-acyl groups"/>
    <property type="evidence" value="ECO:0007669"/>
    <property type="project" value="TreeGrafter"/>
</dbReference>
<dbReference type="Gene3D" id="3.30.559.10">
    <property type="entry name" value="Chloramphenicol acetyltransferase-like domain"/>
    <property type="match status" value="1"/>
</dbReference>
<dbReference type="InterPro" id="IPR023213">
    <property type="entry name" value="CAT-like_dom_sf"/>
</dbReference>
<keyword evidence="3" id="KW-1185">Reference proteome</keyword>
<evidence type="ECO:0000256" key="1">
    <source>
        <dbReference type="ARBA" id="ARBA00009861"/>
    </source>
</evidence>
<comment type="similarity">
    <text evidence="1">Belongs to the plant acyltransferase family.</text>
</comment>
<dbReference type="Pfam" id="PF02458">
    <property type="entry name" value="Transferase"/>
    <property type="match status" value="1"/>
</dbReference>
<dbReference type="Gramene" id="OIT23662">
    <property type="protein sequence ID" value="OIT23662"/>
    <property type="gene ID" value="A4A49_30065"/>
</dbReference>
<dbReference type="OMA" id="WADIHNN"/>
<dbReference type="OrthoDB" id="756073at2759"/>
<dbReference type="EMBL" id="MJEQ01003272">
    <property type="protein sequence ID" value="OIT23662.1"/>
    <property type="molecule type" value="Genomic_DNA"/>
</dbReference>
<dbReference type="PANTHER" id="PTHR31642:SF299">
    <property type="entry name" value="OS02G0653400 PROTEIN"/>
    <property type="match status" value="1"/>
</dbReference>
<evidence type="ECO:0000313" key="2">
    <source>
        <dbReference type="EMBL" id="OIT23662.1"/>
    </source>
</evidence>
<protein>
    <submittedName>
        <fullName evidence="2">Protein eceriferum 26-like protein</fullName>
    </submittedName>
</protein>
<dbReference type="Proteomes" id="UP000187609">
    <property type="component" value="Unassembled WGS sequence"/>
</dbReference>
<reference evidence="2" key="1">
    <citation type="submission" date="2016-11" db="EMBL/GenBank/DDBJ databases">
        <title>The genome of Nicotiana attenuata.</title>
        <authorList>
            <person name="Xu S."/>
            <person name="Brockmoeller T."/>
            <person name="Gaquerel E."/>
            <person name="Navarro A."/>
            <person name="Kuhl H."/>
            <person name="Gase K."/>
            <person name="Ling Z."/>
            <person name="Zhou W."/>
            <person name="Kreitzer C."/>
            <person name="Stanke M."/>
            <person name="Tang H."/>
            <person name="Lyons E."/>
            <person name="Pandey P."/>
            <person name="Pandey S.P."/>
            <person name="Timmermann B."/>
            <person name="Baldwin I.T."/>
        </authorList>
    </citation>
    <scope>NUCLEOTIDE SEQUENCE [LARGE SCALE GENOMIC DNA]</scope>
    <source>
        <strain evidence="2">UT</strain>
    </source>
</reference>
<organism evidence="2 3">
    <name type="scientific">Nicotiana attenuata</name>
    <name type="common">Coyote tobacco</name>
    <dbReference type="NCBI Taxonomy" id="49451"/>
    <lineage>
        <taxon>Eukaryota</taxon>
        <taxon>Viridiplantae</taxon>
        <taxon>Streptophyta</taxon>
        <taxon>Embryophyta</taxon>
        <taxon>Tracheophyta</taxon>
        <taxon>Spermatophyta</taxon>
        <taxon>Magnoliopsida</taxon>
        <taxon>eudicotyledons</taxon>
        <taxon>Gunneridae</taxon>
        <taxon>Pentapetalae</taxon>
        <taxon>asterids</taxon>
        <taxon>lamiids</taxon>
        <taxon>Solanales</taxon>
        <taxon>Solanaceae</taxon>
        <taxon>Nicotianoideae</taxon>
        <taxon>Nicotianeae</taxon>
        <taxon>Nicotiana</taxon>
    </lineage>
</organism>
<dbReference type="SMR" id="A0A1J6K2U5"/>
<accession>A0A1J6K2U5</accession>
<sequence>MATCNGNGAAKFSSKLQVEAIQTVIPMKITNPRLSRRIAVSENFCSGDLQRRFHMVLYYNKASEADSGWIVAGWFKESLGMAIVESPLLGGRLRKLEDNNDLELVSNDSGVRLVEANAEINMADFIDLKNKENVETELVFWEDIHETSPQFSPLFYVQVTNFKCGGYSIGISCSLFIADPFVMTSFLKNWSKIHNNLISQIDAPKIPAFYTPNLRKVGFLPTISTSLTTRNQTTQTLIFKIPKNPLNLNKNILKNLASKCIGETEENIGKNLSSKFTLFVKEITNSENVIKVETCIREEIIKEECGLISKNGGLILASWDDLGGDKVSFNEGNKAVNISCWIINAENQDLVMITPFPDEDSSQLNIIITVTN</sequence>
<gene>
    <name evidence="2" type="primary">CER26L_0</name>
    <name evidence="2" type="ORF">A4A49_30065</name>
</gene>
<proteinExistence type="inferred from homology"/>
<evidence type="ECO:0000313" key="3">
    <source>
        <dbReference type="Proteomes" id="UP000187609"/>
    </source>
</evidence>
<dbReference type="KEGG" id="nau:109216564"/>
<comment type="caution">
    <text evidence="2">The sequence shown here is derived from an EMBL/GenBank/DDBJ whole genome shotgun (WGS) entry which is preliminary data.</text>
</comment>
<dbReference type="AlphaFoldDB" id="A0A1J6K2U5"/>
<dbReference type="GeneID" id="109216564"/>